<dbReference type="Proteomes" id="UP000664109">
    <property type="component" value="Unassembled WGS sequence"/>
</dbReference>
<evidence type="ECO:0000313" key="2">
    <source>
        <dbReference type="Proteomes" id="UP000664109"/>
    </source>
</evidence>
<dbReference type="EMBL" id="JAFEJA010000004">
    <property type="protein sequence ID" value="MBM9624821.1"/>
    <property type="molecule type" value="Genomic_DNA"/>
</dbReference>
<reference evidence="1 2" key="1">
    <citation type="journal article" date="2016" name="Arch. Microbiol.">
        <title>Streptomyces zhihengii sp. nov., isolated from rhizospheric soil of Psammosilene tunicoides.</title>
        <authorList>
            <person name="Huang M.J."/>
            <person name="Fei J.J."/>
            <person name="Salam N."/>
            <person name="Kim C.J."/>
            <person name="Hozzein W.N."/>
            <person name="Xiao M."/>
            <person name="Huang H.Q."/>
            <person name="Li W.J."/>
        </authorList>
    </citation>
    <scope>NUCLEOTIDE SEQUENCE [LARGE SCALE GENOMIC DNA]</scope>
    <source>
        <strain evidence="1 2">YIM T102</strain>
    </source>
</reference>
<accession>A0ABS2V4Q3</accession>
<evidence type="ECO:0000313" key="1">
    <source>
        <dbReference type="EMBL" id="MBM9624821.1"/>
    </source>
</evidence>
<organism evidence="1 2">
    <name type="scientific">Streptomyces zhihengii</name>
    <dbReference type="NCBI Taxonomy" id="1818004"/>
    <lineage>
        <taxon>Bacteria</taxon>
        <taxon>Bacillati</taxon>
        <taxon>Actinomycetota</taxon>
        <taxon>Actinomycetes</taxon>
        <taxon>Kitasatosporales</taxon>
        <taxon>Streptomycetaceae</taxon>
        <taxon>Streptomyces</taxon>
    </lineage>
</organism>
<keyword evidence="1" id="KW-0614">Plasmid</keyword>
<proteinExistence type="predicted"/>
<sequence>MDAEVLCLQDGALSKKSESFVVMMTLDRETSSVVLTRSDGKEARQLMGPVTF</sequence>
<keyword evidence="2" id="KW-1185">Reference proteome</keyword>
<name>A0ABS2V4Q3_9ACTN</name>
<dbReference type="RefSeq" id="WP_205379003.1">
    <property type="nucleotide sequence ID" value="NZ_JAFEJA010000004.1"/>
</dbReference>
<geneLocation type="plasmid" evidence="1">
    <name>unnamed2</name>
</geneLocation>
<protein>
    <submittedName>
        <fullName evidence="1">Uncharacterized protein</fullName>
    </submittedName>
</protein>
<comment type="caution">
    <text evidence="1">The sequence shown here is derived from an EMBL/GenBank/DDBJ whole genome shotgun (WGS) entry which is preliminary data.</text>
</comment>
<gene>
    <name evidence="1" type="ORF">JE024_40600</name>
</gene>